<evidence type="ECO:0000256" key="8">
    <source>
        <dbReference type="SAM" id="Phobius"/>
    </source>
</evidence>
<feature type="transmembrane region" description="Helical" evidence="8">
    <location>
        <begin position="12"/>
        <end position="35"/>
    </location>
</feature>
<dbReference type="InterPro" id="IPR020846">
    <property type="entry name" value="MFS_dom"/>
</dbReference>
<feature type="transmembrane region" description="Helical" evidence="8">
    <location>
        <begin position="328"/>
        <end position="346"/>
    </location>
</feature>
<organism evidence="10 11">
    <name type="scientific">Defluviitalea saccharophila</name>
    <dbReference type="NCBI Taxonomy" id="879970"/>
    <lineage>
        <taxon>Bacteria</taxon>
        <taxon>Bacillati</taxon>
        <taxon>Bacillota</taxon>
        <taxon>Clostridia</taxon>
        <taxon>Lachnospirales</taxon>
        <taxon>Defluviitaleaceae</taxon>
        <taxon>Defluviitalea</taxon>
    </lineage>
</organism>
<feature type="transmembrane region" description="Helical" evidence="8">
    <location>
        <begin position="104"/>
        <end position="125"/>
    </location>
</feature>
<keyword evidence="3" id="KW-0813">Transport</keyword>
<reference evidence="10 11" key="1">
    <citation type="submission" date="2023-03" db="EMBL/GenBank/DDBJ databases">
        <title>Novel Species.</title>
        <authorList>
            <person name="Ma S."/>
        </authorList>
    </citation>
    <scope>NUCLEOTIDE SEQUENCE [LARGE SCALE GENOMIC DNA]</scope>
    <source>
        <strain evidence="10 11">LIND6LT2</strain>
    </source>
</reference>
<dbReference type="SUPFAM" id="SSF103473">
    <property type="entry name" value="MFS general substrate transporter"/>
    <property type="match status" value="1"/>
</dbReference>
<comment type="similarity">
    <text evidence="2">Belongs to the major facilitator superfamily. EmrB family.</text>
</comment>
<evidence type="ECO:0000313" key="11">
    <source>
        <dbReference type="Proteomes" id="UP001486565"/>
    </source>
</evidence>
<evidence type="ECO:0000313" key="10">
    <source>
        <dbReference type="EMBL" id="WZL69964.1"/>
    </source>
</evidence>
<dbReference type="NCBIfam" id="TIGR00711">
    <property type="entry name" value="efflux_EmrB"/>
    <property type="match status" value="1"/>
</dbReference>
<feature type="transmembrane region" description="Helical" evidence="8">
    <location>
        <begin position="267"/>
        <end position="292"/>
    </location>
</feature>
<feature type="transmembrane region" description="Helical" evidence="8">
    <location>
        <begin position="400"/>
        <end position="422"/>
    </location>
</feature>
<dbReference type="CDD" id="cd17503">
    <property type="entry name" value="MFS_LmrB_MDR_like"/>
    <property type="match status" value="1"/>
</dbReference>
<comment type="subcellular location">
    <subcellularLocation>
        <location evidence="1">Cell membrane</location>
        <topology evidence="1">Multi-pass membrane protein</topology>
    </subcellularLocation>
</comment>
<dbReference type="Proteomes" id="UP001486565">
    <property type="component" value="Chromosome"/>
</dbReference>
<evidence type="ECO:0000256" key="4">
    <source>
        <dbReference type="ARBA" id="ARBA00022475"/>
    </source>
</evidence>
<dbReference type="PANTHER" id="PTHR42718">
    <property type="entry name" value="MAJOR FACILITATOR SUPERFAMILY MULTIDRUG TRANSPORTER MFSC"/>
    <property type="match status" value="1"/>
</dbReference>
<feature type="transmembrane region" description="Helical" evidence="8">
    <location>
        <begin position="434"/>
        <end position="456"/>
    </location>
</feature>
<keyword evidence="11" id="KW-1185">Reference proteome</keyword>
<protein>
    <submittedName>
        <fullName evidence="10">DHA2 family efflux MFS transporter permease subunit</fullName>
    </submittedName>
</protein>
<evidence type="ECO:0000256" key="6">
    <source>
        <dbReference type="ARBA" id="ARBA00022989"/>
    </source>
</evidence>
<dbReference type="EMBL" id="CP121687">
    <property type="protein sequence ID" value="WZL69964.1"/>
    <property type="molecule type" value="Genomic_DNA"/>
</dbReference>
<feature type="transmembrane region" description="Helical" evidence="8">
    <location>
        <begin position="79"/>
        <end position="98"/>
    </location>
</feature>
<keyword evidence="7 8" id="KW-0472">Membrane</keyword>
<feature type="transmembrane region" description="Helical" evidence="8">
    <location>
        <begin position="199"/>
        <end position="216"/>
    </location>
</feature>
<evidence type="ECO:0000256" key="2">
    <source>
        <dbReference type="ARBA" id="ARBA00008537"/>
    </source>
</evidence>
<dbReference type="Gene3D" id="1.20.1250.20">
    <property type="entry name" value="MFS general substrate transporter like domains"/>
    <property type="match status" value="1"/>
</dbReference>
<feature type="transmembrane region" description="Helical" evidence="8">
    <location>
        <begin position="228"/>
        <end position="247"/>
    </location>
</feature>
<feature type="transmembrane region" description="Helical" evidence="8">
    <location>
        <begin position="358"/>
        <end position="379"/>
    </location>
</feature>
<evidence type="ECO:0000256" key="5">
    <source>
        <dbReference type="ARBA" id="ARBA00022692"/>
    </source>
</evidence>
<evidence type="ECO:0000259" key="9">
    <source>
        <dbReference type="PROSITE" id="PS50850"/>
    </source>
</evidence>
<evidence type="ECO:0000256" key="1">
    <source>
        <dbReference type="ARBA" id="ARBA00004651"/>
    </source>
</evidence>
<dbReference type="PANTHER" id="PTHR42718:SF9">
    <property type="entry name" value="MAJOR FACILITATOR SUPERFAMILY MULTIDRUG TRANSPORTER MFSC"/>
    <property type="match status" value="1"/>
</dbReference>
<keyword evidence="4" id="KW-1003">Cell membrane</keyword>
<dbReference type="InterPro" id="IPR036259">
    <property type="entry name" value="MFS_trans_sf"/>
</dbReference>
<accession>A0ABZ2Y685</accession>
<feature type="transmembrane region" description="Helical" evidence="8">
    <location>
        <begin position="165"/>
        <end position="187"/>
    </location>
</feature>
<evidence type="ECO:0000256" key="7">
    <source>
        <dbReference type="ARBA" id="ARBA00023136"/>
    </source>
</evidence>
<name>A0ABZ2Y685_9FIRM</name>
<dbReference type="PROSITE" id="PS50850">
    <property type="entry name" value="MFS"/>
    <property type="match status" value="1"/>
</dbReference>
<sequence length="474" mass="51420">MKKEKSTKGIMGIVWILVFGALPPMLDTTIVNIAVNDLAKVFSATFAVTQWVVTGYTLALGIAVPCSGWLIRKYDGKKIFMGSLSLFLTASLLCGLSWDMPSLIAFRVLQGFASGLMIPTLTSLIVQIAGNDNLGRFMSIVGIPNVFAPIIGPIIGGLILQYLSWHWLFFVNLPVGAIALLMMQWKLPKFEAMDKSAKLDWIGIFLLAMISGMFIFGVTEIRASRSHIIGVSAFAAGIASIVIYLFYAWKKKDSALIPLSLFKSKNFTASFVSLFLAGFATNGPMLIFPMFFQNVRGLNVILSALWLIPQGVGMLVTRPLIGKMTDKIGARFVVIPSVIITIAGTIPFVFFDAVTPEWIIWVILFLRGMGVGGISIPIMSDSYLGLQKSQVPAASVATRIIQNVGAAFGSAILATVVSNALHGKEATAANIVGAYQRGFLTSLIFMVISIIPALFLTNKLNDKVTKQSNQLFQQ</sequence>
<feature type="transmembrane region" description="Helical" evidence="8">
    <location>
        <begin position="41"/>
        <end position="67"/>
    </location>
</feature>
<dbReference type="Gene3D" id="1.20.1720.10">
    <property type="entry name" value="Multidrug resistance protein D"/>
    <property type="match status" value="1"/>
</dbReference>
<feature type="transmembrane region" description="Helical" evidence="8">
    <location>
        <begin position="137"/>
        <end position="159"/>
    </location>
</feature>
<gene>
    <name evidence="10" type="ORF">QBE51_00085</name>
</gene>
<dbReference type="Pfam" id="PF07690">
    <property type="entry name" value="MFS_1"/>
    <property type="match status" value="1"/>
</dbReference>
<evidence type="ECO:0000256" key="3">
    <source>
        <dbReference type="ARBA" id="ARBA00022448"/>
    </source>
</evidence>
<dbReference type="RefSeq" id="WP_341876927.1">
    <property type="nucleotide sequence ID" value="NZ_CP121687.1"/>
</dbReference>
<keyword evidence="5 8" id="KW-0812">Transmembrane</keyword>
<keyword evidence="6 8" id="KW-1133">Transmembrane helix</keyword>
<dbReference type="InterPro" id="IPR004638">
    <property type="entry name" value="EmrB-like"/>
</dbReference>
<feature type="domain" description="Major facilitator superfamily (MFS) profile" evidence="9">
    <location>
        <begin position="13"/>
        <end position="461"/>
    </location>
</feature>
<dbReference type="InterPro" id="IPR011701">
    <property type="entry name" value="MFS"/>
</dbReference>
<proteinExistence type="inferred from homology"/>